<sequence length="84" mass="9640">MKIWKVSEDFSSSSEVESLSDSSHYEINLLMVNEDSDSQMENIFHSKCHVKGKLCSLIIDDSTNLRLVEKLSIPTLVYPRSYKL</sequence>
<comment type="caution">
    <text evidence="1">The sequence shown here is derived from an EMBL/GenBank/DDBJ whole genome shotgun (WGS) entry which is preliminary data.</text>
</comment>
<dbReference type="Proteomes" id="UP000257109">
    <property type="component" value="Unassembled WGS sequence"/>
</dbReference>
<dbReference type="EMBL" id="QJKJ01009210">
    <property type="protein sequence ID" value="RDX77311.1"/>
    <property type="molecule type" value="Genomic_DNA"/>
</dbReference>
<proteinExistence type="predicted"/>
<evidence type="ECO:0000313" key="1">
    <source>
        <dbReference type="EMBL" id="RDX77311.1"/>
    </source>
</evidence>
<dbReference type="AlphaFoldDB" id="A0A371FGD1"/>
<protein>
    <submittedName>
        <fullName evidence="1">Uncharacterized protein</fullName>
    </submittedName>
</protein>
<accession>A0A371FGD1</accession>
<reference evidence="1" key="1">
    <citation type="submission" date="2018-05" db="EMBL/GenBank/DDBJ databases">
        <title>Draft genome of Mucuna pruriens seed.</title>
        <authorList>
            <person name="Nnadi N.E."/>
            <person name="Vos R."/>
            <person name="Hasami M.H."/>
            <person name="Devisetty U.K."/>
            <person name="Aguiy J.C."/>
        </authorList>
    </citation>
    <scope>NUCLEOTIDE SEQUENCE [LARGE SCALE GENOMIC DNA]</scope>
    <source>
        <strain evidence="1">JCA_2017</strain>
    </source>
</reference>
<feature type="non-terminal residue" evidence="1">
    <location>
        <position position="1"/>
    </location>
</feature>
<gene>
    <name evidence="1" type="ORF">CR513_42591</name>
</gene>
<dbReference type="OrthoDB" id="1747743at2759"/>
<organism evidence="1 2">
    <name type="scientific">Mucuna pruriens</name>
    <name type="common">Velvet bean</name>
    <name type="synonym">Dolichos pruriens</name>
    <dbReference type="NCBI Taxonomy" id="157652"/>
    <lineage>
        <taxon>Eukaryota</taxon>
        <taxon>Viridiplantae</taxon>
        <taxon>Streptophyta</taxon>
        <taxon>Embryophyta</taxon>
        <taxon>Tracheophyta</taxon>
        <taxon>Spermatophyta</taxon>
        <taxon>Magnoliopsida</taxon>
        <taxon>eudicotyledons</taxon>
        <taxon>Gunneridae</taxon>
        <taxon>Pentapetalae</taxon>
        <taxon>rosids</taxon>
        <taxon>fabids</taxon>
        <taxon>Fabales</taxon>
        <taxon>Fabaceae</taxon>
        <taxon>Papilionoideae</taxon>
        <taxon>50 kb inversion clade</taxon>
        <taxon>NPAAA clade</taxon>
        <taxon>indigoferoid/millettioid clade</taxon>
        <taxon>Phaseoleae</taxon>
        <taxon>Mucuna</taxon>
    </lineage>
</organism>
<evidence type="ECO:0000313" key="2">
    <source>
        <dbReference type="Proteomes" id="UP000257109"/>
    </source>
</evidence>
<keyword evidence="2" id="KW-1185">Reference proteome</keyword>
<name>A0A371FGD1_MUCPR</name>